<evidence type="ECO:0000313" key="1">
    <source>
        <dbReference type="EMBL" id="MCI0127933.1"/>
    </source>
</evidence>
<gene>
    <name evidence="1" type="ORF">ML536_13980</name>
</gene>
<accession>A0AA41UBV8</accession>
<organism evidence="1 2">
    <name type="scientific">Paradevosia shaoguanensis</name>
    <dbReference type="NCBI Taxonomy" id="1335043"/>
    <lineage>
        <taxon>Bacteria</taxon>
        <taxon>Pseudomonadati</taxon>
        <taxon>Pseudomonadota</taxon>
        <taxon>Alphaproteobacteria</taxon>
        <taxon>Hyphomicrobiales</taxon>
        <taxon>Devosiaceae</taxon>
        <taxon>Paradevosia</taxon>
    </lineage>
</organism>
<dbReference type="AlphaFoldDB" id="A0AA41UBV8"/>
<sequence length="57" mass="5927">MRLASPTKIARGLSPGKRIEGFSQDTAKAWLQPAVAQTASGHDLGSAPLAVSRIVLV</sequence>
<comment type="caution">
    <text evidence="1">The sequence shown here is derived from an EMBL/GenBank/DDBJ whole genome shotgun (WGS) entry which is preliminary data.</text>
</comment>
<keyword evidence="2" id="KW-1185">Reference proteome</keyword>
<dbReference type="RefSeq" id="WP_182399768.1">
    <property type="nucleotide sequence ID" value="NZ_JAKETQ010000001.1"/>
</dbReference>
<evidence type="ECO:0000313" key="2">
    <source>
        <dbReference type="Proteomes" id="UP001156140"/>
    </source>
</evidence>
<proteinExistence type="predicted"/>
<name>A0AA41UBV8_9HYPH</name>
<reference evidence="1" key="1">
    <citation type="submission" date="2022-03" db="EMBL/GenBank/DDBJ databases">
        <title>The complete genome sequence of a Methyloterrigena soli.</title>
        <authorList>
            <person name="Zi Z."/>
        </authorList>
    </citation>
    <scope>NUCLEOTIDE SEQUENCE</scope>
    <source>
        <strain evidence="1">M48</strain>
    </source>
</reference>
<dbReference type="Proteomes" id="UP001156140">
    <property type="component" value="Unassembled WGS sequence"/>
</dbReference>
<protein>
    <submittedName>
        <fullName evidence="1">Uncharacterized protein</fullName>
    </submittedName>
</protein>
<dbReference type="EMBL" id="JALAZD010000001">
    <property type="protein sequence ID" value="MCI0127933.1"/>
    <property type="molecule type" value="Genomic_DNA"/>
</dbReference>